<dbReference type="Proteomes" id="UP000605992">
    <property type="component" value="Unassembled WGS sequence"/>
</dbReference>
<gene>
    <name evidence="1" type="ORF">Pth03_08210</name>
</gene>
<sequence>MPSRTRHKAAWAVVVLLLAVGGAVLLVPRLSKPDLAGTAREQVVTVDPPTRTVLMEAADHFLETDPGRNEHNFLAAEKPDLRPRVFCREELIEVRRKDPQLLVGLMAWCEELARSGGTLTLGSGYAVPLLLTMESVGGRYAVRDVEEPLDGEANIPTTRAMFSPEGAPRAIELASAGSDMKGVRAEARKAFGLPPDAPIS</sequence>
<name>A0A8J3XRU2_9ACTN</name>
<proteinExistence type="predicted"/>
<dbReference type="EMBL" id="BOOR01000005">
    <property type="protein sequence ID" value="GII52432.1"/>
    <property type="molecule type" value="Genomic_DNA"/>
</dbReference>
<keyword evidence="2" id="KW-1185">Reference proteome</keyword>
<accession>A0A8J3XRU2</accession>
<evidence type="ECO:0000313" key="1">
    <source>
        <dbReference type="EMBL" id="GII52432.1"/>
    </source>
</evidence>
<reference evidence="1" key="1">
    <citation type="submission" date="2021-01" db="EMBL/GenBank/DDBJ databases">
        <title>Whole genome shotgun sequence of Planotetraspora thailandica NBRC 104271.</title>
        <authorList>
            <person name="Komaki H."/>
            <person name="Tamura T."/>
        </authorList>
    </citation>
    <scope>NUCLEOTIDE SEQUENCE</scope>
    <source>
        <strain evidence="1">NBRC 104271</strain>
    </source>
</reference>
<comment type="caution">
    <text evidence="1">The sequence shown here is derived from an EMBL/GenBank/DDBJ whole genome shotgun (WGS) entry which is preliminary data.</text>
</comment>
<evidence type="ECO:0000313" key="2">
    <source>
        <dbReference type="Proteomes" id="UP000605992"/>
    </source>
</evidence>
<dbReference type="RefSeq" id="WP_203942719.1">
    <property type="nucleotide sequence ID" value="NZ_BOOR01000005.1"/>
</dbReference>
<dbReference type="AlphaFoldDB" id="A0A8J3XRU2"/>
<organism evidence="1 2">
    <name type="scientific">Planotetraspora thailandica</name>
    <dbReference type="NCBI Taxonomy" id="487172"/>
    <lineage>
        <taxon>Bacteria</taxon>
        <taxon>Bacillati</taxon>
        <taxon>Actinomycetota</taxon>
        <taxon>Actinomycetes</taxon>
        <taxon>Streptosporangiales</taxon>
        <taxon>Streptosporangiaceae</taxon>
        <taxon>Planotetraspora</taxon>
    </lineage>
</organism>
<protein>
    <submittedName>
        <fullName evidence="1">Uncharacterized protein</fullName>
    </submittedName>
</protein>